<dbReference type="RefSeq" id="WP_239068277.1">
    <property type="nucleotide sequence ID" value="NZ_AP024354.1"/>
</dbReference>
<dbReference type="PANTHER" id="PTHR35936">
    <property type="entry name" value="MEMBRANE-BOUND LYTIC MUREIN TRANSGLYCOSYLASE F"/>
    <property type="match status" value="1"/>
</dbReference>
<dbReference type="EMBL" id="BPMT01000007">
    <property type="protein sequence ID" value="GIZ93266.1"/>
    <property type="molecule type" value="Genomic_DNA"/>
</dbReference>
<evidence type="ECO:0000313" key="5">
    <source>
        <dbReference type="EMBL" id="GIZ88340.1"/>
    </source>
</evidence>
<organism evidence="5 7">
    <name type="scientific">Aquipseudomonas alcaligenes</name>
    <name type="common">Pseudomonas alcaligenes</name>
    <dbReference type="NCBI Taxonomy" id="43263"/>
    <lineage>
        <taxon>Bacteria</taxon>
        <taxon>Pseudomonadati</taxon>
        <taxon>Pseudomonadota</taxon>
        <taxon>Gammaproteobacteria</taxon>
        <taxon>Pseudomonadales</taxon>
        <taxon>Pseudomonadaceae</taxon>
        <taxon>Aquipseudomonas</taxon>
    </lineage>
</organism>
<dbReference type="EMBL" id="BPMS01000005">
    <property type="protein sequence ID" value="GIZ88340.1"/>
    <property type="molecule type" value="Genomic_DNA"/>
</dbReference>
<comment type="caution">
    <text evidence="5">The sequence shown here is derived from an EMBL/GenBank/DDBJ whole genome shotgun (WGS) entry which is preliminary data.</text>
</comment>
<dbReference type="Proteomes" id="UP000887228">
    <property type="component" value="Unassembled WGS sequence"/>
</dbReference>
<protein>
    <recommendedName>
        <fullName evidence="4">Solute-binding protein family 3/N-terminal domain-containing protein</fullName>
    </recommendedName>
</protein>
<feature type="domain" description="Solute-binding protein family 3/N-terminal" evidence="4">
    <location>
        <begin position="24"/>
        <end position="245"/>
    </location>
</feature>
<evidence type="ECO:0000313" key="7">
    <source>
        <dbReference type="Proteomes" id="UP000887212"/>
    </source>
</evidence>
<evidence type="ECO:0000256" key="3">
    <source>
        <dbReference type="SAM" id="SignalP"/>
    </source>
</evidence>
<dbReference type="Pfam" id="PF00497">
    <property type="entry name" value="SBP_bac_3"/>
    <property type="match status" value="1"/>
</dbReference>
<comment type="similarity">
    <text evidence="1">Belongs to the bacterial solute-binding protein 3 family.</text>
</comment>
<keyword evidence="2 3" id="KW-0732">Signal</keyword>
<gene>
    <name evidence="5" type="ORF">KAM435_16670</name>
    <name evidence="6" type="ORF">KAM436_22340</name>
</gene>
<accession>A0AA37CES9</accession>
<sequence length="245" mass="27497">MAPTMYRLVLLATLALLCLPLAAEPRLATLEYPPYSSQAQAAGGSIVELTRSAFATQGYTPSIDFMPWARVRAELRSGRYQGALALWPQEIREERLHASRPLFYSQLGFFVRRDTPVHFADLSELHGRRVGIVRGYGYPPRILGSGIVTEEAVDDISNLRKLAARRFDLVLLERLVGEHLMAGDSELRGQLVWQEPALERIPLVVGFSAPQAGQPDWAAIFERGLRELHASGEYMRILRRYAAPR</sequence>
<reference evidence="5 8" key="1">
    <citation type="submission" date="2021-07" db="EMBL/GenBank/DDBJ databases">
        <title>Whole genome sequencing of carbapenem-resistant Pseudomonas spp. isolated in Japan.</title>
        <authorList>
            <person name="Suzuki M."/>
            <person name="Maehana S."/>
            <person name="Kitasato H."/>
        </authorList>
    </citation>
    <scope>NUCLEOTIDE SEQUENCE</scope>
    <source>
        <strain evidence="5">KAM435</strain>
        <strain evidence="6 8">KAM436</strain>
    </source>
</reference>
<evidence type="ECO:0000313" key="8">
    <source>
        <dbReference type="Proteomes" id="UP000887228"/>
    </source>
</evidence>
<proteinExistence type="inferred from homology"/>
<evidence type="ECO:0000256" key="2">
    <source>
        <dbReference type="ARBA" id="ARBA00022729"/>
    </source>
</evidence>
<dbReference type="Proteomes" id="UP000887212">
    <property type="component" value="Unassembled WGS sequence"/>
</dbReference>
<dbReference type="InterPro" id="IPR001638">
    <property type="entry name" value="Solute-binding_3/MltF_N"/>
</dbReference>
<evidence type="ECO:0000313" key="6">
    <source>
        <dbReference type="EMBL" id="GIZ93266.1"/>
    </source>
</evidence>
<evidence type="ECO:0000256" key="1">
    <source>
        <dbReference type="ARBA" id="ARBA00010333"/>
    </source>
</evidence>
<dbReference type="AlphaFoldDB" id="A0AA37CES9"/>
<feature type="signal peptide" evidence="3">
    <location>
        <begin position="1"/>
        <end position="23"/>
    </location>
</feature>
<dbReference type="PANTHER" id="PTHR35936:SF25">
    <property type="entry name" value="ABC TRANSPORTER SUBSTRATE-BINDING PROTEIN"/>
    <property type="match status" value="1"/>
</dbReference>
<dbReference type="SMART" id="SM00062">
    <property type="entry name" value="PBPb"/>
    <property type="match status" value="1"/>
</dbReference>
<dbReference type="SUPFAM" id="SSF53850">
    <property type="entry name" value="Periplasmic binding protein-like II"/>
    <property type="match status" value="1"/>
</dbReference>
<feature type="chain" id="PRO_5041358548" description="Solute-binding protein family 3/N-terminal domain-containing protein" evidence="3">
    <location>
        <begin position="24"/>
        <end position="245"/>
    </location>
</feature>
<name>A0AA37CES9_AQUAC</name>
<evidence type="ECO:0000259" key="4">
    <source>
        <dbReference type="SMART" id="SM00062"/>
    </source>
</evidence>
<dbReference type="Gene3D" id="3.40.190.10">
    <property type="entry name" value="Periplasmic binding protein-like II"/>
    <property type="match status" value="2"/>
</dbReference>